<organism evidence="1 2">
    <name type="scientific">Rattus norvegicus</name>
    <name type="common">Rat</name>
    <dbReference type="NCBI Taxonomy" id="10116"/>
    <lineage>
        <taxon>Eukaryota</taxon>
        <taxon>Metazoa</taxon>
        <taxon>Chordata</taxon>
        <taxon>Craniata</taxon>
        <taxon>Vertebrata</taxon>
        <taxon>Euteleostomi</taxon>
        <taxon>Mammalia</taxon>
        <taxon>Eutheria</taxon>
        <taxon>Euarchontoglires</taxon>
        <taxon>Glires</taxon>
        <taxon>Rodentia</taxon>
        <taxon>Myomorpha</taxon>
        <taxon>Muroidea</taxon>
        <taxon>Muridae</taxon>
        <taxon>Murinae</taxon>
        <taxon>Rattus</taxon>
    </lineage>
</organism>
<accession>A6KKM5</accession>
<sequence length="46" mass="5393">MPLTQSCFHPHYHILSGFSQQKHLLGTDTTYSDRKQGLTEDMNIWE</sequence>
<evidence type="ECO:0000313" key="1">
    <source>
        <dbReference type="EMBL" id="EDL86219.1"/>
    </source>
</evidence>
<dbReference type="Proteomes" id="UP000234681">
    <property type="component" value="Chromosome 15"/>
</dbReference>
<gene>
    <name evidence="1" type="ORF">rCG_41896</name>
</gene>
<dbReference type="AlphaFoldDB" id="A6KKM5"/>
<proteinExistence type="predicted"/>
<name>A6KKM5_RAT</name>
<protein>
    <submittedName>
        <fullName evidence="1">RCG41896</fullName>
    </submittedName>
</protein>
<reference evidence="1 2" key="1">
    <citation type="submission" date="2005-07" db="EMBL/GenBank/DDBJ databases">
        <authorList>
            <person name="Mural R.J."/>
            <person name="Li P.W."/>
            <person name="Adams M.D."/>
            <person name="Amanatides P.G."/>
            <person name="Baden-Tillson H."/>
            <person name="Barnstead M."/>
            <person name="Chin S.H."/>
            <person name="Dew I."/>
            <person name="Evans C.A."/>
            <person name="Ferriera S."/>
            <person name="Flanigan M."/>
            <person name="Fosler C."/>
            <person name="Glodek A."/>
            <person name="Gu Z."/>
            <person name="Holt R.A."/>
            <person name="Jennings D."/>
            <person name="Kraft C.L."/>
            <person name="Lu F."/>
            <person name="Nguyen T."/>
            <person name="Nusskern D.R."/>
            <person name="Pfannkoch C.M."/>
            <person name="Sitter C."/>
            <person name="Sutton G.G."/>
            <person name="Venter J.C."/>
            <person name="Wang Z."/>
            <person name="Woodage T."/>
            <person name="Zheng X.H."/>
            <person name="Zhong F."/>
        </authorList>
    </citation>
    <scope>NUCLEOTIDE SEQUENCE [LARGE SCALE GENOMIC DNA]</scope>
    <source>
        <strain>BN</strain>
        <strain evidence="2">Sprague-Dawley</strain>
    </source>
</reference>
<dbReference type="EMBL" id="CH474061">
    <property type="protein sequence ID" value="EDL86219.1"/>
    <property type="molecule type" value="Genomic_DNA"/>
</dbReference>
<evidence type="ECO:0000313" key="2">
    <source>
        <dbReference type="Proteomes" id="UP000234681"/>
    </source>
</evidence>